<keyword evidence="2" id="KW-1185">Reference proteome</keyword>
<organism evidence="1 2">
    <name type="scientific">Hyalomma asiaticum</name>
    <name type="common">Tick</name>
    <dbReference type="NCBI Taxonomy" id="266040"/>
    <lineage>
        <taxon>Eukaryota</taxon>
        <taxon>Metazoa</taxon>
        <taxon>Ecdysozoa</taxon>
        <taxon>Arthropoda</taxon>
        <taxon>Chelicerata</taxon>
        <taxon>Arachnida</taxon>
        <taxon>Acari</taxon>
        <taxon>Parasitiformes</taxon>
        <taxon>Ixodida</taxon>
        <taxon>Ixodoidea</taxon>
        <taxon>Ixodidae</taxon>
        <taxon>Hyalomminae</taxon>
        <taxon>Hyalomma</taxon>
    </lineage>
</organism>
<sequence length="121" mass="13055">MHRTPAESRRGHSSFGATTKAREGERSSGGAIGIDDDANEPGRGHSASRCVHARTRKHVYGRNSDAGNHLRGISAALHAEEAKKDRGPRPLEAYGDGPRHVRATSISNPVSVFNYGQCQRN</sequence>
<accession>A0ACB7SZ84</accession>
<reference evidence="1" key="1">
    <citation type="submission" date="2020-05" db="EMBL/GenBank/DDBJ databases">
        <title>Large-scale comparative analyses of tick genomes elucidate their genetic diversity and vector capacities.</title>
        <authorList>
            <person name="Jia N."/>
            <person name="Wang J."/>
            <person name="Shi W."/>
            <person name="Du L."/>
            <person name="Sun Y."/>
            <person name="Zhan W."/>
            <person name="Jiang J."/>
            <person name="Wang Q."/>
            <person name="Zhang B."/>
            <person name="Ji P."/>
            <person name="Sakyi L.B."/>
            <person name="Cui X."/>
            <person name="Yuan T."/>
            <person name="Jiang B."/>
            <person name="Yang W."/>
            <person name="Lam T.T.-Y."/>
            <person name="Chang Q."/>
            <person name="Ding S."/>
            <person name="Wang X."/>
            <person name="Zhu J."/>
            <person name="Ruan X."/>
            <person name="Zhao L."/>
            <person name="Wei J."/>
            <person name="Que T."/>
            <person name="Du C."/>
            <person name="Cheng J."/>
            <person name="Dai P."/>
            <person name="Han X."/>
            <person name="Huang E."/>
            <person name="Gao Y."/>
            <person name="Liu J."/>
            <person name="Shao H."/>
            <person name="Ye R."/>
            <person name="Li L."/>
            <person name="Wei W."/>
            <person name="Wang X."/>
            <person name="Wang C."/>
            <person name="Yang T."/>
            <person name="Huo Q."/>
            <person name="Li W."/>
            <person name="Guo W."/>
            <person name="Chen H."/>
            <person name="Zhou L."/>
            <person name="Ni X."/>
            <person name="Tian J."/>
            <person name="Zhou Y."/>
            <person name="Sheng Y."/>
            <person name="Liu T."/>
            <person name="Pan Y."/>
            <person name="Xia L."/>
            <person name="Li J."/>
            <person name="Zhao F."/>
            <person name="Cao W."/>
        </authorList>
    </citation>
    <scope>NUCLEOTIDE SEQUENCE</scope>
    <source>
        <strain evidence="1">Hyas-2018</strain>
    </source>
</reference>
<proteinExistence type="predicted"/>
<comment type="caution">
    <text evidence="1">The sequence shown here is derived from an EMBL/GenBank/DDBJ whole genome shotgun (WGS) entry which is preliminary data.</text>
</comment>
<evidence type="ECO:0000313" key="1">
    <source>
        <dbReference type="EMBL" id="KAH6939201.1"/>
    </source>
</evidence>
<protein>
    <submittedName>
        <fullName evidence="1">Uncharacterized protein</fullName>
    </submittedName>
</protein>
<dbReference type="Proteomes" id="UP000821845">
    <property type="component" value="Chromosome 2"/>
</dbReference>
<gene>
    <name evidence="1" type="ORF">HPB50_016509</name>
</gene>
<name>A0ACB7SZ84_HYAAI</name>
<evidence type="ECO:0000313" key="2">
    <source>
        <dbReference type="Proteomes" id="UP000821845"/>
    </source>
</evidence>
<dbReference type="EMBL" id="CM023482">
    <property type="protein sequence ID" value="KAH6939201.1"/>
    <property type="molecule type" value="Genomic_DNA"/>
</dbReference>